<gene>
    <name evidence="6" type="ORF">Baya_15764</name>
</gene>
<keyword evidence="1" id="KW-0325">Glycoprotein</keyword>
<dbReference type="SUPFAM" id="SSF54452">
    <property type="entry name" value="MHC antigen-recognition domain"/>
    <property type="match status" value="2"/>
</dbReference>
<dbReference type="Gene3D" id="3.30.500.10">
    <property type="entry name" value="MHC class I-like antigen recognition-like"/>
    <property type="match status" value="2"/>
</dbReference>
<name>A0A556VCU0_BAGYA</name>
<dbReference type="Pfam" id="PF07654">
    <property type="entry name" value="C1-set"/>
    <property type="match status" value="1"/>
</dbReference>
<evidence type="ECO:0000313" key="7">
    <source>
        <dbReference type="Proteomes" id="UP000319801"/>
    </source>
</evidence>
<dbReference type="InterPro" id="IPR013783">
    <property type="entry name" value="Ig-like_fold"/>
</dbReference>
<dbReference type="InterPro" id="IPR050208">
    <property type="entry name" value="MHC_class-I_related"/>
</dbReference>
<dbReference type="GO" id="GO:0009897">
    <property type="term" value="C:external side of plasma membrane"/>
    <property type="evidence" value="ECO:0007669"/>
    <property type="project" value="TreeGrafter"/>
</dbReference>
<dbReference type="Pfam" id="PF00129">
    <property type="entry name" value="MHC_I"/>
    <property type="match status" value="2"/>
</dbReference>
<feature type="domain" description="Ig-like" evidence="5">
    <location>
        <begin position="207"/>
        <end position="292"/>
    </location>
</feature>
<feature type="compositionally biased region" description="Low complexity" evidence="4">
    <location>
        <begin position="594"/>
        <end position="763"/>
    </location>
</feature>
<comment type="caution">
    <text evidence="6">The sequence shown here is derived from an EMBL/GenBank/DDBJ whole genome shotgun (WGS) entry which is preliminary data.</text>
</comment>
<dbReference type="Gene3D" id="2.60.40.10">
    <property type="entry name" value="Immunoglobulins"/>
    <property type="match status" value="2"/>
</dbReference>
<sequence length="840" mass="95435">MKKTLSDQHGHDNNSSKLNFCSLCDFKHKLQYFHTVTSGLNFPQYTDVGLVDGEPFVYYDSKIRKYIPKTEWIKQIIKEDPEYWNSGSQNQQAEEESYKQNEATIKQRFNHTTGVHTLQRMYGCEIEDDGTVRGYDQIGYDGEDFISLDLQTKTWTAAKPQAVMSKNKLDNTGTAAYDQFYLENICIEWLMKYVSIGRETLERKVPPDVSVYQKHSSLDVVCHATGFYPEEVKIFWQKNGEDLIEDVELGETLPNNDGSFQKRSLLKVPVKKLQRNNYTCVVQHSSLEKEILKPVINLKVEHKLQYFQTAVTPGLNFPQYTDVGLVDGEPFVYYDSNIRKYIPKTEWIKQIIDYDPEYWNRGTQNQQTEERTYIQNVAKIMQNFNHTKVHGCEMDEDDDKTVRGYDRLGYDGEDFISLDLQYVTWVVAKPQAVFFKHQLDMTGAAVYDKFYLENIFPPDVSVYQKHSSPDVVCHATGFYPEEVMITWQKDGEDLIEDVELGETLPNNDGSFQKRSLLKVPVEELQRNNYTCVVQHSSLEKEILKPVINLKGGRSDLLRVGVPAAAGGGVAALGASLGFLIWKKKSASNEDSNTTTNSKNNPDNGNGNTTNNHQQPQQPQQTQSSTPLTTTTPDNHNHQQPQHHQQPQSTLTTTTTNNNPNNHNQLQQPQLTPTTTTTNNHQQPQSTLTTTTTNNNPNNHNQLQQPQLTPTTTTTNNHQQPQSTLTTTTTNNNPNNHNQLQQPQTTPTTTTTNNHNQPQSTTPPATTNNGSTNNYTDNGHNMNNIQTSDCPLTENESRQHNQRSSLQSRIIRLKSRILTAGQEVMRDSISQSMIGVARSCP</sequence>
<evidence type="ECO:0000313" key="6">
    <source>
        <dbReference type="EMBL" id="TTL72952.1"/>
    </source>
</evidence>
<dbReference type="FunFam" id="3.30.500.10:FF:000001">
    <property type="entry name" value="H-2 class I histocompatibility antigen, alpha chain"/>
    <property type="match status" value="1"/>
</dbReference>
<evidence type="ECO:0000256" key="4">
    <source>
        <dbReference type="SAM" id="MobiDB-lite"/>
    </source>
</evidence>
<feature type="compositionally biased region" description="Polar residues" evidence="4">
    <location>
        <begin position="764"/>
        <end position="789"/>
    </location>
</feature>
<dbReference type="InterPro" id="IPR011161">
    <property type="entry name" value="MHC_I-like_Ag-recog"/>
</dbReference>
<dbReference type="PROSITE" id="PS50835">
    <property type="entry name" value="IG_LIKE"/>
    <property type="match status" value="2"/>
</dbReference>
<comment type="similarity">
    <text evidence="3">Belongs to the MHC class I family.</text>
</comment>
<evidence type="ECO:0000256" key="2">
    <source>
        <dbReference type="ARBA" id="ARBA00023319"/>
    </source>
</evidence>
<dbReference type="InterPro" id="IPR007110">
    <property type="entry name" value="Ig-like_dom"/>
</dbReference>
<dbReference type="GO" id="GO:0006955">
    <property type="term" value="P:immune response"/>
    <property type="evidence" value="ECO:0007669"/>
    <property type="project" value="TreeGrafter"/>
</dbReference>
<dbReference type="SMART" id="SM00407">
    <property type="entry name" value="IGc1"/>
    <property type="match status" value="2"/>
</dbReference>
<dbReference type="CDD" id="cd07698">
    <property type="entry name" value="IgC1_MHC_I_alpha3"/>
    <property type="match status" value="2"/>
</dbReference>
<dbReference type="InterPro" id="IPR036179">
    <property type="entry name" value="Ig-like_dom_sf"/>
</dbReference>
<dbReference type="Proteomes" id="UP000319801">
    <property type="component" value="Unassembled WGS sequence"/>
</dbReference>
<proteinExistence type="inferred from homology"/>
<dbReference type="OrthoDB" id="8936120at2759"/>
<protein>
    <submittedName>
        <fullName evidence="6">Class I histocompatibility antigen, Non-RT1.A alpha-1 chain</fullName>
    </submittedName>
</protein>
<dbReference type="AlphaFoldDB" id="A0A556VCU0"/>
<evidence type="ECO:0000259" key="5">
    <source>
        <dbReference type="PROSITE" id="PS50835"/>
    </source>
</evidence>
<dbReference type="InterPro" id="IPR001039">
    <property type="entry name" value="MHC_I_a_a1/a2"/>
</dbReference>
<dbReference type="GO" id="GO:0005615">
    <property type="term" value="C:extracellular space"/>
    <property type="evidence" value="ECO:0007669"/>
    <property type="project" value="TreeGrafter"/>
</dbReference>
<dbReference type="PRINTS" id="PR01638">
    <property type="entry name" value="MHCCLASSI"/>
</dbReference>
<dbReference type="SUPFAM" id="SSF48726">
    <property type="entry name" value="Immunoglobulin"/>
    <property type="match status" value="2"/>
</dbReference>
<feature type="domain" description="Ig-like" evidence="5">
    <location>
        <begin position="430"/>
        <end position="543"/>
    </location>
</feature>
<accession>A0A556VCU0</accession>
<dbReference type="EMBL" id="VCAZ01000236">
    <property type="protein sequence ID" value="TTL72952.1"/>
    <property type="molecule type" value="Genomic_DNA"/>
</dbReference>
<evidence type="ECO:0000256" key="1">
    <source>
        <dbReference type="ARBA" id="ARBA00023180"/>
    </source>
</evidence>
<dbReference type="PANTHER" id="PTHR16675">
    <property type="entry name" value="MHC CLASS I-RELATED"/>
    <property type="match status" value="1"/>
</dbReference>
<dbReference type="PROSITE" id="PS00290">
    <property type="entry name" value="IG_MHC"/>
    <property type="match status" value="2"/>
</dbReference>
<feature type="region of interest" description="Disordered" evidence="4">
    <location>
        <begin position="586"/>
        <end position="805"/>
    </location>
</feature>
<dbReference type="PANTHER" id="PTHR16675:SF237">
    <property type="entry name" value="MHC CLASS I ANTIGEN TRANSCRIPT VARIANT 1-RELATED"/>
    <property type="match status" value="1"/>
</dbReference>
<keyword evidence="2" id="KW-0393">Immunoglobulin domain</keyword>
<dbReference type="InterPro" id="IPR011162">
    <property type="entry name" value="MHC_I/II-like_Ag-recog"/>
</dbReference>
<evidence type="ECO:0000256" key="3">
    <source>
        <dbReference type="RuleBase" id="RU004439"/>
    </source>
</evidence>
<organism evidence="6 7">
    <name type="scientific">Bagarius yarrelli</name>
    <name type="common">Goonch</name>
    <name type="synonym">Bagrus yarrelli</name>
    <dbReference type="NCBI Taxonomy" id="175774"/>
    <lineage>
        <taxon>Eukaryota</taxon>
        <taxon>Metazoa</taxon>
        <taxon>Chordata</taxon>
        <taxon>Craniata</taxon>
        <taxon>Vertebrata</taxon>
        <taxon>Euteleostomi</taxon>
        <taxon>Actinopterygii</taxon>
        <taxon>Neopterygii</taxon>
        <taxon>Teleostei</taxon>
        <taxon>Ostariophysi</taxon>
        <taxon>Siluriformes</taxon>
        <taxon>Sisoridae</taxon>
        <taxon>Sisorinae</taxon>
        <taxon>Bagarius</taxon>
    </lineage>
</organism>
<dbReference type="InterPro" id="IPR003006">
    <property type="entry name" value="Ig/MHC_CS"/>
</dbReference>
<reference evidence="6 7" key="1">
    <citation type="journal article" date="2019" name="Genome Biol. Evol.">
        <title>Whole-Genome Sequencing of the Giant Devil Catfish, Bagarius yarrelli.</title>
        <authorList>
            <person name="Jiang W."/>
            <person name="Lv Y."/>
            <person name="Cheng L."/>
            <person name="Yang K."/>
            <person name="Chao B."/>
            <person name="Wang X."/>
            <person name="Li Y."/>
            <person name="Pan X."/>
            <person name="You X."/>
            <person name="Zhang Y."/>
            <person name="Yang J."/>
            <person name="Li J."/>
            <person name="Zhang X."/>
            <person name="Liu S."/>
            <person name="Sun C."/>
            <person name="Yang J."/>
            <person name="Shi Q."/>
        </authorList>
    </citation>
    <scope>NUCLEOTIDE SEQUENCE [LARGE SCALE GENOMIC DNA]</scope>
    <source>
        <strain evidence="6">JWS20170419001</strain>
        <tissue evidence="6">Muscle</tissue>
    </source>
</reference>
<dbReference type="InterPro" id="IPR003597">
    <property type="entry name" value="Ig_C1-set"/>
</dbReference>
<dbReference type="InterPro" id="IPR037055">
    <property type="entry name" value="MHC_I-like_Ag-recog_sf"/>
</dbReference>
<keyword evidence="7" id="KW-1185">Reference proteome</keyword>